<dbReference type="PANTHER" id="PTHR47245:SF1">
    <property type="entry name" value="FOLDASE PROTEIN PRSA"/>
    <property type="match status" value="1"/>
</dbReference>
<keyword evidence="6 9" id="KW-0413">Isomerase</keyword>
<evidence type="ECO:0000313" key="9">
    <source>
        <dbReference type="EMBL" id="MRX11103.1"/>
    </source>
</evidence>
<comment type="catalytic activity">
    <reaction evidence="1">
        <text>[protein]-peptidylproline (omega=180) = [protein]-peptidylproline (omega=0)</text>
        <dbReference type="Rhea" id="RHEA:16237"/>
        <dbReference type="Rhea" id="RHEA-COMP:10747"/>
        <dbReference type="Rhea" id="RHEA-COMP:10748"/>
        <dbReference type="ChEBI" id="CHEBI:83833"/>
        <dbReference type="ChEBI" id="CHEBI:83834"/>
        <dbReference type="EC" id="5.2.1.8"/>
    </reaction>
</comment>
<dbReference type="InterPro" id="IPR014274">
    <property type="entry name" value="PPIase_EpsD"/>
</dbReference>
<evidence type="ECO:0000256" key="1">
    <source>
        <dbReference type="ARBA" id="ARBA00000971"/>
    </source>
</evidence>
<keyword evidence="10" id="KW-1185">Reference proteome</keyword>
<evidence type="ECO:0000256" key="5">
    <source>
        <dbReference type="ARBA" id="ARBA00023110"/>
    </source>
</evidence>
<organism evidence="9 10">
    <name type="scientific">Duganella alba</name>
    <dbReference type="NCBI Taxonomy" id="2666081"/>
    <lineage>
        <taxon>Bacteria</taxon>
        <taxon>Pseudomonadati</taxon>
        <taxon>Pseudomonadota</taxon>
        <taxon>Betaproteobacteria</taxon>
        <taxon>Burkholderiales</taxon>
        <taxon>Oxalobacteraceae</taxon>
        <taxon>Telluria group</taxon>
        <taxon>Duganella</taxon>
    </lineage>
</organism>
<evidence type="ECO:0000259" key="8">
    <source>
        <dbReference type="Pfam" id="PF13145"/>
    </source>
</evidence>
<comment type="similarity">
    <text evidence="2">Belongs to the PpiC/parvulin rotamase family.</text>
</comment>
<dbReference type="GO" id="GO:0003755">
    <property type="term" value="F:peptidyl-prolyl cis-trans isomerase activity"/>
    <property type="evidence" value="ECO:0007669"/>
    <property type="project" value="UniProtKB-KW"/>
</dbReference>
<dbReference type="AlphaFoldDB" id="A0A6L5QMR0"/>
<name>A0A6L5QMR0_9BURK</name>
<evidence type="ECO:0000256" key="2">
    <source>
        <dbReference type="ARBA" id="ARBA00007656"/>
    </source>
</evidence>
<evidence type="ECO:0000256" key="3">
    <source>
        <dbReference type="ARBA" id="ARBA00013194"/>
    </source>
</evidence>
<feature type="non-terminal residue" evidence="9">
    <location>
        <position position="293"/>
    </location>
</feature>
<dbReference type="InterPro" id="IPR050245">
    <property type="entry name" value="PrsA_foldase"/>
</dbReference>
<dbReference type="SUPFAM" id="SSF109998">
    <property type="entry name" value="Triger factor/SurA peptide-binding domain-like"/>
    <property type="match status" value="1"/>
</dbReference>
<feature type="signal peptide" evidence="7">
    <location>
        <begin position="1"/>
        <end position="22"/>
    </location>
</feature>
<sequence>MLNHSESSARPLRLLCAAVALASTLAACGGDKGAKSGQALASVNGEEITALQLNEELQRSGVSAEQAQQPAVTKQLLENLVDRQLVINEAVKEKVDRDPQVVRAIERAKALLIAQAYMQKKVGAVTKPTPAEVAAYYSEHPVFFAQRKIFDMRQLIINGSDIDDAVKGVIDNAKSLEEVAAYLDAHKVKFSRNQIQRSSSDLPPELSSRLLAMKPGQLFLVKEGSRSVLATVVETKEAPVTLEVATPQIEQYLFGTKNKEAAAAEVQRLRAAAKIEYLNKAAAPASAPAAAPA</sequence>
<evidence type="ECO:0000256" key="4">
    <source>
        <dbReference type="ARBA" id="ARBA00022729"/>
    </source>
</evidence>
<dbReference type="InterPro" id="IPR027304">
    <property type="entry name" value="Trigger_fact/SurA_dom_sf"/>
</dbReference>
<dbReference type="NCBIfam" id="TIGR02925">
    <property type="entry name" value="cis_trans_EpsD"/>
    <property type="match status" value="1"/>
</dbReference>
<dbReference type="EMBL" id="WKJM01000029">
    <property type="protein sequence ID" value="MRX11103.1"/>
    <property type="molecule type" value="Genomic_DNA"/>
</dbReference>
<evidence type="ECO:0000313" key="10">
    <source>
        <dbReference type="Proteomes" id="UP000481037"/>
    </source>
</evidence>
<reference evidence="9 10" key="1">
    <citation type="submission" date="2019-11" db="EMBL/GenBank/DDBJ databases">
        <title>Novel species isolated from a subtropical stream in China.</title>
        <authorList>
            <person name="Lu H."/>
        </authorList>
    </citation>
    <scope>NUCLEOTIDE SEQUENCE [LARGE SCALE GENOMIC DNA]</scope>
    <source>
        <strain evidence="9 10">FT25W</strain>
    </source>
</reference>
<feature type="chain" id="PRO_5026681740" description="peptidylprolyl isomerase" evidence="7">
    <location>
        <begin position="23"/>
        <end position="293"/>
    </location>
</feature>
<dbReference type="Pfam" id="PF13624">
    <property type="entry name" value="SurA_N_3"/>
    <property type="match status" value="1"/>
</dbReference>
<protein>
    <recommendedName>
        <fullName evidence="3">peptidylprolyl isomerase</fullName>
        <ecNumber evidence="3">5.2.1.8</ecNumber>
    </recommendedName>
</protein>
<comment type="caution">
    <text evidence="9">The sequence shown here is derived from an EMBL/GenBank/DDBJ whole genome shotgun (WGS) entry which is preliminary data.</text>
</comment>
<dbReference type="InterPro" id="IPR000297">
    <property type="entry name" value="PPIase_PpiC"/>
</dbReference>
<dbReference type="EC" id="5.2.1.8" evidence="3"/>
<keyword evidence="5" id="KW-0697">Rotamase</keyword>
<evidence type="ECO:0000256" key="6">
    <source>
        <dbReference type="ARBA" id="ARBA00023235"/>
    </source>
</evidence>
<proteinExistence type="inferred from homology"/>
<dbReference type="Gene3D" id="1.10.8.1040">
    <property type="match status" value="1"/>
</dbReference>
<dbReference type="Proteomes" id="UP000481037">
    <property type="component" value="Unassembled WGS sequence"/>
</dbReference>
<accession>A0A6L5QMR0</accession>
<feature type="domain" description="PpiC" evidence="8">
    <location>
        <begin position="128"/>
        <end position="243"/>
    </location>
</feature>
<gene>
    <name evidence="9" type="primary">epsD</name>
    <name evidence="9" type="ORF">GJ697_25080</name>
</gene>
<evidence type="ECO:0000256" key="7">
    <source>
        <dbReference type="SAM" id="SignalP"/>
    </source>
</evidence>
<dbReference type="Pfam" id="PF13145">
    <property type="entry name" value="Rotamase_2"/>
    <property type="match status" value="1"/>
</dbReference>
<dbReference type="PANTHER" id="PTHR47245">
    <property type="entry name" value="PEPTIDYLPROLYL ISOMERASE"/>
    <property type="match status" value="1"/>
</dbReference>
<keyword evidence="4 7" id="KW-0732">Signal</keyword>